<dbReference type="RefSeq" id="XP_060290183.1">
    <property type="nucleotide sequence ID" value="XM_060443027.1"/>
</dbReference>
<organism evidence="1 2">
    <name type="scientific">Lasiosphaeria miniovina</name>
    <dbReference type="NCBI Taxonomy" id="1954250"/>
    <lineage>
        <taxon>Eukaryota</taxon>
        <taxon>Fungi</taxon>
        <taxon>Dikarya</taxon>
        <taxon>Ascomycota</taxon>
        <taxon>Pezizomycotina</taxon>
        <taxon>Sordariomycetes</taxon>
        <taxon>Sordariomycetidae</taxon>
        <taxon>Sordariales</taxon>
        <taxon>Lasiosphaeriaceae</taxon>
        <taxon>Lasiosphaeria</taxon>
    </lineage>
</organism>
<evidence type="ECO:0008006" key="3">
    <source>
        <dbReference type="Google" id="ProtNLM"/>
    </source>
</evidence>
<gene>
    <name evidence="1" type="ORF">B0T26DRAFT_730921</name>
</gene>
<keyword evidence="2" id="KW-1185">Reference proteome</keyword>
<evidence type="ECO:0000313" key="1">
    <source>
        <dbReference type="EMBL" id="KAK0703324.1"/>
    </source>
</evidence>
<dbReference type="EMBL" id="JAUIRO010000008">
    <property type="protein sequence ID" value="KAK0703324.1"/>
    <property type="molecule type" value="Genomic_DNA"/>
</dbReference>
<dbReference type="Proteomes" id="UP001172101">
    <property type="component" value="Unassembled WGS sequence"/>
</dbReference>
<proteinExistence type="predicted"/>
<sequence length="143" mass="15404">MPSCPRCRDKALSCLSSPGAKRCSECVLANNAQCGLEGPDIPSLQREKTELDAEREAVVAAQEANARRARRLRKREQAFEKKMARILFHEAAAVSELEEEERLEAQAAPSSLPLSPGWGAADIDQVLALGSPDPLTPLPSGQA</sequence>
<evidence type="ECO:0000313" key="2">
    <source>
        <dbReference type="Proteomes" id="UP001172101"/>
    </source>
</evidence>
<dbReference type="GeneID" id="85326297"/>
<comment type="caution">
    <text evidence="1">The sequence shown here is derived from an EMBL/GenBank/DDBJ whole genome shotgun (WGS) entry which is preliminary data.</text>
</comment>
<protein>
    <recommendedName>
        <fullName evidence="3">Zn(2)-C6 fungal-type domain-containing protein</fullName>
    </recommendedName>
</protein>
<dbReference type="AlphaFoldDB" id="A0AA40DH53"/>
<accession>A0AA40DH53</accession>
<reference evidence="1" key="1">
    <citation type="submission" date="2023-06" db="EMBL/GenBank/DDBJ databases">
        <title>Genome-scale phylogeny and comparative genomics of the fungal order Sordariales.</title>
        <authorList>
            <consortium name="Lawrence Berkeley National Laboratory"/>
            <person name="Hensen N."/>
            <person name="Bonometti L."/>
            <person name="Westerberg I."/>
            <person name="Brannstrom I.O."/>
            <person name="Guillou S."/>
            <person name="Cros-Aarteil S."/>
            <person name="Calhoun S."/>
            <person name="Haridas S."/>
            <person name="Kuo A."/>
            <person name="Mondo S."/>
            <person name="Pangilinan J."/>
            <person name="Riley R."/>
            <person name="LaButti K."/>
            <person name="Andreopoulos B."/>
            <person name="Lipzen A."/>
            <person name="Chen C."/>
            <person name="Yanf M."/>
            <person name="Daum C."/>
            <person name="Ng V."/>
            <person name="Clum A."/>
            <person name="Steindorff A."/>
            <person name="Ohm R."/>
            <person name="Martin F."/>
            <person name="Silar P."/>
            <person name="Natvig D."/>
            <person name="Lalanne C."/>
            <person name="Gautier V."/>
            <person name="Ament-velasquez S.L."/>
            <person name="Kruys A."/>
            <person name="Hutchinson M.I."/>
            <person name="Powell A.J."/>
            <person name="Barry K."/>
            <person name="Miller A.N."/>
            <person name="Grigoriev I.V."/>
            <person name="Debuchy R."/>
            <person name="Gladieux P."/>
            <person name="Thoren M.H."/>
            <person name="Johannesson H."/>
        </authorList>
    </citation>
    <scope>NUCLEOTIDE SEQUENCE</scope>
    <source>
        <strain evidence="1">SMH2392-1A</strain>
    </source>
</reference>
<name>A0AA40DH53_9PEZI</name>